<evidence type="ECO:0000256" key="2">
    <source>
        <dbReference type="ARBA" id="ARBA00022801"/>
    </source>
</evidence>
<evidence type="ECO:0000259" key="3">
    <source>
        <dbReference type="Pfam" id="PF07687"/>
    </source>
</evidence>
<dbReference type="Pfam" id="PF07687">
    <property type="entry name" value="M20_dimer"/>
    <property type="match status" value="1"/>
</dbReference>
<evidence type="ECO:0000313" key="4">
    <source>
        <dbReference type="EMBL" id="SVE60724.1"/>
    </source>
</evidence>
<dbReference type="NCBIfam" id="NF009557">
    <property type="entry name" value="PRK13009.1"/>
    <property type="match status" value="1"/>
</dbReference>
<keyword evidence="2" id="KW-0378">Hydrolase</keyword>
<dbReference type="SUPFAM" id="SSF55031">
    <property type="entry name" value="Bacterial exopeptidase dimerisation domain"/>
    <property type="match status" value="1"/>
</dbReference>
<dbReference type="InterPro" id="IPR036264">
    <property type="entry name" value="Bact_exopeptidase_dim_dom"/>
</dbReference>
<dbReference type="GO" id="GO:0008777">
    <property type="term" value="F:acetylornithine deacetylase activity"/>
    <property type="evidence" value="ECO:0007669"/>
    <property type="project" value="TreeGrafter"/>
</dbReference>
<dbReference type="InterPro" id="IPR002933">
    <property type="entry name" value="Peptidase_M20"/>
</dbReference>
<gene>
    <name evidence="4" type="ORF">METZ01_LOCUS513578</name>
</gene>
<dbReference type="EMBL" id="UINC01229129">
    <property type="protein sequence ID" value="SVE60724.1"/>
    <property type="molecule type" value="Genomic_DNA"/>
</dbReference>
<accession>A0A383EVW2</accession>
<proteinExistence type="predicted"/>
<keyword evidence="1" id="KW-0479">Metal-binding</keyword>
<name>A0A383EVW2_9ZZZZ</name>
<reference evidence="4" key="1">
    <citation type="submission" date="2018-05" db="EMBL/GenBank/DDBJ databases">
        <authorList>
            <person name="Lanie J.A."/>
            <person name="Ng W.-L."/>
            <person name="Kazmierczak K.M."/>
            <person name="Andrzejewski T.M."/>
            <person name="Davidsen T.M."/>
            <person name="Wayne K.J."/>
            <person name="Tettelin H."/>
            <person name="Glass J.I."/>
            <person name="Rusch D."/>
            <person name="Podicherti R."/>
            <person name="Tsui H.-C.T."/>
            <person name="Winkler M.E."/>
        </authorList>
    </citation>
    <scope>NUCLEOTIDE SEQUENCE</scope>
</reference>
<dbReference type="InterPro" id="IPR050072">
    <property type="entry name" value="Peptidase_M20A"/>
</dbReference>
<feature type="non-terminal residue" evidence="4">
    <location>
        <position position="229"/>
    </location>
</feature>
<sequence>YLKKRREKINFCVVGEPTNANRLGEMIKIGRRGSITGRLTIIGTQGHVAYPHRANNPSNAMVKILKRIKETKLDKGTKNFQASNLEITKINIDNHADNVIPGSANAVFNIRFNNKHSSSSLKRKLNAIFKSITEGEKCKFKVQYEVSGQAFLTKPNKTTYMIQNIIKKITKIKPKLSTVGGTSDARFIRKIAPCLEFGLVGKTMHKIDESVPVSDLKKLTKIYLNILEN</sequence>
<dbReference type="GO" id="GO:0006526">
    <property type="term" value="P:L-arginine biosynthetic process"/>
    <property type="evidence" value="ECO:0007669"/>
    <property type="project" value="TreeGrafter"/>
</dbReference>
<dbReference type="AlphaFoldDB" id="A0A383EVW2"/>
<protein>
    <recommendedName>
        <fullName evidence="3">Peptidase M20 dimerisation domain-containing protein</fullName>
    </recommendedName>
</protein>
<dbReference type="Gene3D" id="3.30.70.360">
    <property type="match status" value="1"/>
</dbReference>
<dbReference type="InterPro" id="IPR011650">
    <property type="entry name" value="Peptidase_M20_dimer"/>
</dbReference>
<dbReference type="Pfam" id="PF01546">
    <property type="entry name" value="Peptidase_M20"/>
    <property type="match status" value="1"/>
</dbReference>
<dbReference type="PANTHER" id="PTHR43808">
    <property type="entry name" value="ACETYLORNITHINE DEACETYLASE"/>
    <property type="match status" value="1"/>
</dbReference>
<dbReference type="Gene3D" id="3.40.630.10">
    <property type="entry name" value="Zn peptidases"/>
    <property type="match status" value="1"/>
</dbReference>
<feature type="domain" description="Peptidase M20 dimerisation" evidence="3">
    <location>
        <begin position="29"/>
        <end position="133"/>
    </location>
</feature>
<evidence type="ECO:0000256" key="1">
    <source>
        <dbReference type="ARBA" id="ARBA00022723"/>
    </source>
</evidence>
<dbReference type="GO" id="GO:0046872">
    <property type="term" value="F:metal ion binding"/>
    <property type="evidence" value="ECO:0007669"/>
    <property type="project" value="UniProtKB-KW"/>
</dbReference>
<feature type="non-terminal residue" evidence="4">
    <location>
        <position position="1"/>
    </location>
</feature>
<dbReference type="PANTHER" id="PTHR43808:SF31">
    <property type="entry name" value="N-ACETYL-L-CITRULLINE DEACETYLASE"/>
    <property type="match status" value="1"/>
</dbReference>
<dbReference type="SUPFAM" id="SSF53187">
    <property type="entry name" value="Zn-dependent exopeptidases"/>
    <property type="match status" value="1"/>
</dbReference>
<organism evidence="4">
    <name type="scientific">marine metagenome</name>
    <dbReference type="NCBI Taxonomy" id="408172"/>
    <lineage>
        <taxon>unclassified sequences</taxon>
        <taxon>metagenomes</taxon>
        <taxon>ecological metagenomes</taxon>
    </lineage>
</organism>